<comment type="caution">
    <text evidence="1">The sequence shown here is derived from an EMBL/GenBank/DDBJ whole genome shotgun (WGS) entry which is preliminary data.</text>
</comment>
<protein>
    <submittedName>
        <fullName evidence="1">Uncharacterized protein</fullName>
    </submittedName>
</protein>
<dbReference type="Proteomes" id="UP000266272">
    <property type="component" value="Unassembled WGS sequence"/>
</dbReference>
<gene>
    <name evidence="1" type="ORF">TARUN_6695</name>
</gene>
<dbReference type="AlphaFoldDB" id="A0A395NHP7"/>
<dbReference type="EMBL" id="PXOA01000426">
    <property type="protein sequence ID" value="RFU75550.1"/>
    <property type="molecule type" value="Genomic_DNA"/>
</dbReference>
<sequence length="411" mass="44659">MRSWLTSFYAEDDERITGFNPPRILRAFVGLLVVIQNAAAMATARGGGASVLEETLHRSGKLACVNILPLALLAFPSLGLVRLVAQPSPQIVWAHALFGWIIWYEALLHVGLSVFFLSRPQAIAVLVGGGVAGVFIYATVLHALHGPGSLKTGRYDPRASERWRTAHISLASVGSLFLVVHVWPSGPLVAAVLVALIAQVAAILVRLLAPIANVVSLDDVSEEEQHAFGGGRLHQASEFAASADIGPSIRLSSQSPGLHVKGPFTIPPTPYAFNPLHLDIVATDSGILEAYSCLRWRVGVGVDDTRFQTKLTWFSKNAPLIHIFLEHFEQMGRCIITKPARRSAVVEDVSRRMVIVWYGSPIPSATHAALQESPHVDHFVALDALENILSDFMPYGKCQYGKALHMLCTRL</sequence>
<evidence type="ECO:0000313" key="2">
    <source>
        <dbReference type="Proteomes" id="UP000266272"/>
    </source>
</evidence>
<accession>A0A395NHP7</accession>
<keyword evidence="2" id="KW-1185">Reference proteome</keyword>
<reference evidence="1 2" key="1">
    <citation type="journal article" date="2018" name="PLoS Pathog.">
        <title>Evolution of structural diversity of trichothecenes, a family of toxins produced by plant pathogenic and entomopathogenic fungi.</title>
        <authorList>
            <person name="Proctor R.H."/>
            <person name="McCormick S.P."/>
            <person name="Kim H.S."/>
            <person name="Cardoza R.E."/>
            <person name="Stanley A.M."/>
            <person name="Lindo L."/>
            <person name="Kelly A."/>
            <person name="Brown D.W."/>
            <person name="Lee T."/>
            <person name="Vaughan M.M."/>
            <person name="Alexander N.J."/>
            <person name="Busman M."/>
            <person name="Gutierrez S."/>
        </authorList>
    </citation>
    <scope>NUCLEOTIDE SEQUENCE [LARGE SCALE GENOMIC DNA]</scope>
    <source>
        <strain evidence="1 2">IBT 40837</strain>
    </source>
</reference>
<organism evidence="1 2">
    <name type="scientific">Trichoderma arundinaceum</name>
    <dbReference type="NCBI Taxonomy" id="490622"/>
    <lineage>
        <taxon>Eukaryota</taxon>
        <taxon>Fungi</taxon>
        <taxon>Dikarya</taxon>
        <taxon>Ascomycota</taxon>
        <taxon>Pezizomycotina</taxon>
        <taxon>Sordariomycetes</taxon>
        <taxon>Hypocreomycetidae</taxon>
        <taxon>Hypocreales</taxon>
        <taxon>Hypocreaceae</taxon>
        <taxon>Trichoderma</taxon>
    </lineage>
</organism>
<evidence type="ECO:0000313" key="1">
    <source>
        <dbReference type="EMBL" id="RFU75550.1"/>
    </source>
</evidence>
<name>A0A395NHP7_TRIAR</name>
<dbReference type="OrthoDB" id="5092315at2759"/>
<proteinExistence type="predicted"/>